<dbReference type="SUPFAM" id="SSF56300">
    <property type="entry name" value="Metallo-dependent phosphatases"/>
    <property type="match status" value="1"/>
</dbReference>
<dbReference type="KEGG" id="cagg:HYG79_10355"/>
<accession>A0A7H9AQN7</accession>
<feature type="domain" description="Calcineurin-like phosphoesterase" evidence="1">
    <location>
        <begin position="45"/>
        <end position="243"/>
    </location>
</feature>
<dbReference type="Gene3D" id="3.60.21.10">
    <property type="match status" value="1"/>
</dbReference>
<keyword evidence="3" id="KW-1185">Reference proteome</keyword>
<dbReference type="InterPro" id="IPR004843">
    <property type="entry name" value="Calcineurin-like_PHP"/>
</dbReference>
<evidence type="ECO:0000313" key="3">
    <source>
        <dbReference type="Proteomes" id="UP000509302"/>
    </source>
</evidence>
<reference evidence="2 3" key="1">
    <citation type="journal article" date="2006" name="Int. J. Syst. Evol. Microbiol.">
        <title>Costertonia aggregata gen. nov., sp. nov., a mesophilic marine bacterium of the family Flavobacteriaceae, isolated from a mature biofilm.</title>
        <authorList>
            <person name="Kwon K.K."/>
            <person name="Lee Y.K."/>
            <person name="Lee H.K."/>
        </authorList>
    </citation>
    <scope>NUCLEOTIDE SEQUENCE [LARGE SCALE GENOMIC DNA]</scope>
    <source>
        <strain evidence="2 3">KCCM 42265</strain>
    </source>
</reference>
<dbReference type="Proteomes" id="UP000509302">
    <property type="component" value="Chromosome"/>
</dbReference>
<dbReference type="PROSITE" id="PS51257">
    <property type="entry name" value="PROKAR_LIPOPROTEIN"/>
    <property type="match status" value="1"/>
</dbReference>
<gene>
    <name evidence="2" type="ORF">HYG79_10355</name>
</gene>
<dbReference type="EMBL" id="CP058595">
    <property type="protein sequence ID" value="QLG45732.1"/>
    <property type="molecule type" value="Genomic_DNA"/>
</dbReference>
<evidence type="ECO:0000313" key="2">
    <source>
        <dbReference type="EMBL" id="QLG45732.1"/>
    </source>
</evidence>
<protein>
    <submittedName>
        <fullName evidence="2">Metallophosphoesterase</fullName>
    </submittedName>
</protein>
<dbReference type="InterPro" id="IPR029052">
    <property type="entry name" value="Metallo-depent_PP-like"/>
</dbReference>
<dbReference type="AlphaFoldDB" id="A0A7H9AQN7"/>
<name>A0A7H9AQN7_9FLAO</name>
<evidence type="ECO:0000259" key="1">
    <source>
        <dbReference type="Pfam" id="PF00149"/>
    </source>
</evidence>
<dbReference type="Pfam" id="PF00149">
    <property type="entry name" value="Metallophos"/>
    <property type="match status" value="1"/>
</dbReference>
<proteinExistence type="predicted"/>
<organism evidence="2 3">
    <name type="scientific">Costertonia aggregata</name>
    <dbReference type="NCBI Taxonomy" id="343403"/>
    <lineage>
        <taxon>Bacteria</taxon>
        <taxon>Pseudomonadati</taxon>
        <taxon>Bacteroidota</taxon>
        <taxon>Flavobacteriia</taxon>
        <taxon>Flavobacteriales</taxon>
        <taxon>Flavobacteriaceae</taxon>
        <taxon>Costertonia</taxon>
    </lineage>
</organism>
<dbReference type="GO" id="GO:0016787">
    <property type="term" value="F:hydrolase activity"/>
    <property type="evidence" value="ECO:0007669"/>
    <property type="project" value="InterPro"/>
</dbReference>
<sequence>MTQYMKKYISIVLILSLFGCATYKDKYQDVSHATDVPTSKKISHTFYLIGDAGLSPIGGMNPALKIFKDRLDLADENSTAIFLGDNIYPAGLPDPKDSTIAYREAKNHLDAQLSTLQNFKGKPLFIPGNHDWYTEGLVGLKREQKYIQEKLGSKEVFFPEDGCPIKVIDVNEDVVIVALDTEWYLTNWDKRPDINDKCDIKSRQKFLLELEDVIKDNRQRTTVIAMHHPMTSYGPHGGQFSFKKQFYPKKMAIPVPVLGTFINVLRRTSGASIEDLQNKRYRDLRNKVTTLAQFSEKVIFTSGHEHTLQYILENNTPQIVSGSGAKKGATRLLNGSKFSTGKMGYATLEVYTDGSSKVRFYGVGKDEKEDFLFTTDVLPPNRKPFAQKYDNDFPATVEASVYTEEEIDKSGFFKAIWGERYRKYYATKVTAPTVRLDTLFGGLIPVKKGGGHQSKSLRLRDKKGKEYVMRALRKSAELYLQSMAFQDQYVLDDLKETYTQELLEDFYTGSHPYAPFTIGKLSDAVGIYHTNPVLYYVPKQSALQDYNDVFGNELYMIEEHAGDGHGDLESFGFSDELKSTDSMLEDLRDDEKYEVDTDLYIRARLFDMAIGDWDRHVDQWRWAEFKDKERKKTIYRPVPRDRDQVFSIMGDGVLMKIATRIIPGLRLMEGFTKEIRSVKGFNSSPKTYVLDMALLAETTEGDWIAQATFLKENLTDAKIREAFLAFPEEVRDKTVSNIRKILLSRINDIDKTAREYYRILNKYAVVTGTDKDDWFEIQRLSNDDIQIKGYRNIGGKKEKLFFDKVFNSNVTQEIWVYGLDDDDIFEVENEPNFGGIKVRLIGGQNNDIYEVKNGKRIAIYDQKSKKNTIKRSAGAKVKLIDDYTVNTYQPLNIRSSTNQTIPTIGFNPDDGVKIGFSNTYTYNGFRQNPFTQQHTFNASYYFATNGFDVGYNGEFANLFENWNLALDGRFTSPNFAINFFGFGNNTVNLDDELDFDFNRVRIQTIKLAPSLVWRGQLGAKFKIGASYESIEVEETEDRFINTFYQENGQETQNDFVGVHGEYSYENRDNEAFPTMGMATSLQVGYKDNINEEGQNFGYIIPSLSFDYKLVPNGRLVLATKWKAHFNIGDGFEFFQGASIGGFDGLRGFRNQRFTGKTAYYQNTDVRFSLRKMRTSILPTSLGMFASFDYGRVWFPNISSGQWHNSYGGGFFLNAADVMSINLALFNSEDGPRFTFGLGFGF</sequence>